<feature type="domain" description="Cytochrome c" evidence="7">
    <location>
        <begin position="80"/>
        <end position="170"/>
    </location>
</feature>
<evidence type="ECO:0000256" key="2">
    <source>
        <dbReference type="ARBA" id="ARBA00022723"/>
    </source>
</evidence>
<dbReference type="EMBL" id="CP071880">
    <property type="protein sequence ID" value="QTE53310.1"/>
    <property type="molecule type" value="Genomic_DNA"/>
</dbReference>
<dbReference type="InterPro" id="IPR009056">
    <property type="entry name" value="Cyt_c-like_dom"/>
</dbReference>
<dbReference type="PROSITE" id="PS51257">
    <property type="entry name" value="PROKAR_LIPOPROTEIN"/>
    <property type="match status" value="1"/>
</dbReference>
<dbReference type="Gene3D" id="1.10.760.10">
    <property type="entry name" value="Cytochrome c-like domain"/>
    <property type="match status" value="1"/>
</dbReference>
<gene>
    <name evidence="8" type="ORF">J3L21_15545</name>
</gene>
<reference evidence="8 9" key="1">
    <citation type="submission" date="2021-03" db="EMBL/GenBank/DDBJ databases">
        <title>Mucilaginibacter strains isolated from gold and copper mining confer multi heavy-metal resistance.</title>
        <authorList>
            <person name="Li Y."/>
        </authorList>
    </citation>
    <scope>NUCLEOTIDE SEQUENCE [LARGE SCALE GENOMIC DNA]</scope>
    <source>
        <strain evidence="8 9">P2-4</strain>
    </source>
</reference>
<accession>A0ABX7UMV0</accession>
<evidence type="ECO:0000313" key="8">
    <source>
        <dbReference type="EMBL" id="QTE53310.1"/>
    </source>
</evidence>
<proteinExistence type="predicted"/>
<dbReference type="Pfam" id="PF00034">
    <property type="entry name" value="Cytochrom_C"/>
    <property type="match status" value="1"/>
</dbReference>
<dbReference type="InterPro" id="IPR036909">
    <property type="entry name" value="Cyt_c-like_dom_sf"/>
</dbReference>
<evidence type="ECO:0000256" key="4">
    <source>
        <dbReference type="PROSITE-ProRule" id="PRU00433"/>
    </source>
</evidence>
<feature type="region of interest" description="Disordered" evidence="5">
    <location>
        <begin position="29"/>
        <end position="65"/>
    </location>
</feature>
<dbReference type="Proteomes" id="UP000663940">
    <property type="component" value="Chromosome"/>
</dbReference>
<evidence type="ECO:0000256" key="3">
    <source>
        <dbReference type="ARBA" id="ARBA00023004"/>
    </source>
</evidence>
<keyword evidence="6" id="KW-0732">Signal</keyword>
<keyword evidence="2 4" id="KW-0479">Metal-binding</keyword>
<protein>
    <submittedName>
        <fullName evidence="8">Cytochrome c</fullName>
    </submittedName>
</protein>
<feature type="chain" id="PRO_5047388254" evidence="6">
    <location>
        <begin position="31"/>
        <end position="171"/>
    </location>
</feature>
<dbReference type="PROSITE" id="PS51007">
    <property type="entry name" value="CYTC"/>
    <property type="match status" value="1"/>
</dbReference>
<evidence type="ECO:0000313" key="9">
    <source>
        <dbReference type="Proteomes" id="UP000663940"/>
    </source>
</evidence>
<evidence type="ECO:0000256" key="6">
    <source>
        <dbReference type="SAM" id="SignalP"/>
    </source>
</evidence>
<name>A0ABX7UMV0_9SPHI</name>
<keyword evidence="3 4" id="KW-0408">Iron</keyword>
<evidence type="ECO:0000256" key="5">
    <source>
        <dbReference type="SAM" id="MobiDB-lite"/>
    </source>
</evidence>
<feature type="signal peptide" evidence="6">
    <location>
        <begin position="1"/>
        <end position="30"/>
    </location>
</feature>
<feature type="compositionally biased region" description="Low complexity" evidence="5">
    <location>
        <begin position="37"/>
        <end position="56"/>
    </location>
</feature>
<dbReference type="SUPFAM" id="SSF46626">
    <property type="entry name" value="Cytochrome c"/>
    <property type="match status" value="1"/>
</dbReference>
<keyword evidence="1 4" id="KW-0349">Heme</keyword>
<organism evidence="8 9">
    <name type="scientific">Mucilaginibacter rubeus</name>
    <dbReference type="NCBI Taxonomy" id="2027860"/>
    <lineage>
        <taxon>Bacteria</taxon>
        <taxon>Pseudomonadati</taxon>
        <taxon>Bacteroidota</taxon>
        <taxon>Sphingobacteriia</taxon>
        <taxon>Sphingobacteriales</taxon>
        <taxon>Sphingobacteriaceae</taxon>
        <taxon>Mucilaginibacter</taxon>
    </lineage>
</organism>
<keyword evidence="9" id="KW-1185">Reference proteome</keyword>
<evidence type="ECO:0000256" key="1">
    <source>
        <dbReference type="ARBA" id="ARBA00022617"/>
    </source>
</evidence>
<evidence type="ECO:0000259" key="7">
    <source>
        <dbReference type="PROSITE" id="PS51007"/>
    </source>
</evidence>
<sequence length="171" mass="18129">MKIMKISTSFIRAAFIGGMALLAACGPSNGGDKQATESAPAANAENSSAASSADVDPAAKSDSKGVGKFTSVEIGAIDNAMADKGKGVFTAKCSACHQITDQKVVGPGLKGVTKRRTPEWIMNQITNPVEMEQKDPVGKALLAKYLTQMSFQNVSDDETRQILEYLRKNDQ</sequence>